<organism evidence="6 7">
    <name type="scientific">Actinomarinicola tropica</name>
    <dbReference type="NCBI Taxonomy" id="2789776"/>
    <lineage>
        <taxon>Bacteria</taxon>
        <taxon>Bacillati</taxon>
        <taxon>Actinomycetota</taxon>
        <taxon>Acidimicrobiia</taxon>
        <taxon>Acidimicrobiales</taxon>
        <taxon>Iamiaceae</taxon>
        <taxon>Actinomarinicola</taxon>
    </lineage>
</organism>
<dbReference type="EMBL" id="CP045851">
    <property type="protein sequence ID" value="QGG95515.1"/>
    <property type="molecule type" value="Genomic_DNA"/>
</dbReference>
<dbReference type="GO" id="GO:0005384">
    <property type="term" value="F:manganese ion transmembrane transporter activity"/>
    <property type="evidence" value="ECO:0007669"/>
    <property type="project" value="InterPro"/>
</dbReference>
<comment type="subcellular location">
    <subcellularLocation>
        <location evidence="1">Endomembrane system</location>
        <topology evidence="1">Multi-pass membrane protein</topology>
    </subcellularLocation>
</comment>
<dbReference type="Proteomes" id="UP000334019">
    <property type="component" value="Chromosome"/>
</dbReference>
<keyword evidence="7" id="KW-1185">Reference proteome</keyword>
<keyword evidence="3 5" id="KW-1133">Transmembrane helix</keyword>
<feature type="transmembrane region" description="Helical" evidence="5">
    <location>
        <begin position="193"/>
        <end position="216"/>
    </location>
</feature>
<feature type="transmembrane region" description="Helical" evidence="5">
    <location>
        <begin position="63"/>
        <end position="86"/>
    </location>
</feature>
<keyword evidence="4 5" id="KW-0472">Membrane</keyword>
<dbReference type="GO" id="GO:0030026">
    <property type="term" value="P:intracellular manganese ion homeostasis"/>
    <property type="evidence" value="ECO:0007669"/>
    <property type="project" value="InterPro"/>
</dbReference>
<evidence type="ECO:0000256" key="4">
    <source>
        <dbReference type="ARBA" id="ARBA00023136"/>
    </source>
</evidence>
<feature type="transmembrane region" description="Helical" evidence="5">
    <location>
        <begin position="228"/>
        <end position="247"/>
    </location>
</feature>
<evidence type="ECO:0000313" key="6">
    <source>
        <dbReference type="EMBL" id="QGG95515.1"/>
    </source>
</evidence>
<dbReference type="AlphaFoldDB" id="A0A5Q2RQP2"/>
<dbReference type="Pfam" id="PF01988">
    <property type="entry name" value="VIT1"/>
    <property type="match status" value="1"/>
</dbReference>
<dbReference type="GO" id="GO:0012505">
    <property type="term" value="C:endomembrane system"/>
    <property type="evidence" value="ECO:0007669"/>
    <property type="project" value="UniProtKB-SubCell"/>
</dbReference>
<name>A0A5Q2RQP2_9ACTN</name>
<evidence type="ECO:0000256" key="2">
    <source>
        <dbReference type="ARBA" id="ARBA00022692"/>
    </source>
</evidence>
<reference evidence="6 7" key="1">
    <citation type="submission" date="2019-11" db="EMBL/GenBank/DDBJ databases">
        <authorList>
            <person name="He Y."/>
        </authorList>
    </citation>
    <scope>NUCLEOTIDE SEQUENCE [LARGE SCALE GENOMIC DNA]</scope>
    <source>
        <strain evidence="6 7">SCSIO 58843</strain>
    </source>
</reference>
<dbReference type="PANTHER" id="PTHR31851">
    <property type="entry name" value="FE(2+)/MN(2+) TRANSPORTER PCL1"/>
    <property type="match status" value="1"/>
</dbReference>
<dbReference type="InterPro" id="IPR008217">
    <property type="entry name" value="Ccc1_fam"/>
</dbReference>
<accession>A0A5Q2RQP2</accession>
<feature type="transmembrane region" description="Helical" evidence="5">
    <location>
        <begin position="35"/>
        <end position="57"/>
    </location>
</feature>
<dbReference type="RefSeq" id="WP_153759622.1">
    <property type="nucleotide sequence ID" value="NZ_CP045851.1"/>
</dbReference>
<dbReference type="KEGG" id="atq:GH723_10630"/>
<evidence type="ECO:0000256" key="5">
    <source>
        <dbReference type="SAM" id="Phobius"/>
    </source>
</evidence>
<evidence type="ECO:0000256" key="3">
    <source>
        <dbReference type="ARBA" id="ARBA00022989"/>
    </source>
</evidence>
<evidence type="ECO:0008006" key="8">
    <source>
        <dbReference type="Google" id="ProtNLM"/>
    </source>
</evidence>
<sequence>MASTPSFEDLPLEAVIHAAHYDHHHRSVGSGGPRAAVFGASDGLVSNAALILGVAAADPSASVVRLAGIAGLIAGAVSMAAGEYISMRAQQELFERELAIERRAQQANPALETLELVKIYESRGITSELAHELADAVMSDPKVALEVHAREELGIDPDDLGSPWVAGGWSFVAFAVGALLPLLPWFVGSGGAALAGSIVAGLLGAATLGALVGYFSGRSLPFAAGRQVLITALAAAITYGIGSVVGVSV</sequence>
<feature type="transmembrane region" description="Helical" evidence="5">
    <location>
        <begin position="164"/>
        <end position="187"/>
    </location>
</feature>
<protein>
    <recommendedName>
        <fullName evidence="8">VIT family protein</fullName>
    </recommendedName>
</protein>
<evidence type="ECO:0000313" key="7">
    <source>
        <dbReference type="Proteomes" id="UP000334019"/>
    </source>
</evidence>
<evidence type="ECO:0000256" key="1">
    <source>
        <dbReference type="ARBA" id="ARBA00004127"/>
    </source>
</evidence>
<proteinExistence type="predicted"/>
<keyword evidence="2 5" id="KW-0812">Transmembrane</keyword>
<gene>
    <name evidence="6" type="ORF">GH723_10630</name>
</gene>